<name>A0A804HZU0_MUSAM</name>
<keyword evidence="2" id="KW-1185">Reference proteome</keyword>
<dbReference type="EnsemblPlants" id="Ma02_t06270.1">
    <property type="protein sequence ID" value="Ma02_p06270.1"/>
    <property type="gene ID" value="Ma02_g06270"/>
</dbReference>
<dbReference type="InParanoid" id="A0A804HZU0"/>
<sequence length="51" mass="6027">MGEHLCCKKSGKKAIRNALEINHFSILLSPVVSFWDCIFRKIRYSFRPEWA</sequence>
<proteinExistence type="predicted"/>
<accession>A0A804HZU0</accession>
<dbReference type="Proteomes" id="UP000012960">
    <property type="component" value="Unplaced"/>
</dbReference>
<protein>
    <submittedName>
        <fullName evidence="1">Uncharacterized protein</fullName>
    </submittedName>
</protein>
<evidence type="ECO:0000313" key="1">
    <source>
        <dbReference type="EnsemblPlants" id="Ma02_p06270.1"/>
    </source>
</evidence>
<dbReference type="AlphaFoldDB" id="A0A804HZU0"/>
<organism evidence="1 2">
    <name type="scientific">Musa acuminata subsp. malaccensis</name>
    <name type="common">Wild banana</name>
    <name type="synonym">Musa malaccensis</name>
    <dbReference type="NCBI Taxonomy" id="214687"/>
    <lineage>
        <taxon>Eukaryota</taxon>
        <taxon>Viridiplantae</taxon>
        <taxon>Streptophyta</taxon>
        <taxon>Embryophyta</taxon>
        <taxon>Tracheophyta</taxon>
        <taxon>Spermatophyta</taxon>
        <taxon>Magnoliopsida</taxon>
        <taxon>Liliopsida</taxon>
        <taxon>Zingiberales</taxon>
        <taxon>Musaceae</taxon>
        <taxon>Musa</taxon>
    </lineage>
</organism>
<dbReference type="Gramene" id="Ma02_t06270.1">
    <property type="protein sequence ID" value="Ma02_p06270.1"/>
    <property type="gene ID" value="Ma02_g06270"/>
</dbReference>
<evidence type="ECO:0000313" key="2">
    <source>
        <dbReference type="Proteomes" id="UP000012960"/>
    </source>
</evidence>
<reference evidence="1" key="1">
    <citation type="submission" date="2021-05" db="UniProtKB">
        <authorList>
            <consortium name="EnsemblPlants"/>
        </authorList>
    </citation>
    <scope>IDENTIFICATION</scope>
    <source>
        <strain evidence="1">subsp. malaccensis</strain>
    </source>
</reference>